<sequence>MPRPPLSRAWRAAVFVTGWIIQLAVAATGVVVIRFDSIDGLLIWCLGGSLYAIGAMIVLAVLARRDTPAPETVAIEKSWWVSVMVAAVTILPSFVGVFAAVTVVIFDDGTDYGFLFRLIGIWAMVLSWGLLHWGFAQWYMYRYRVAADPPLRFPRTPEPSIVDFTYLAFTIGTTFAVSDVETHSSRIRWLMTLHSVISFFFNGAIVVFALSRLTAFGA</sequence>
<feature type="transmembrane region" description="Helical" evidence="1">
    <location>
        <begin position="189"/>
        <end position="210"/>
    </location>
</feature>
<protein>
    <submittedName>
        <fullName evidence="2">DUF1345 domain-containing protein</fullName>
    </submittedName>
</protein>
<feature type="transmembrane region" description="Helical" evidence="1">
    <location>
        <begin position="118"/>
        <end position="139"/>
    </location>
</feature>
<name>A0A7S8MXV5_9MICO</name>
<organism evidence="2 3">
    <name type="scientific">Microbacterium schleiferi</name>
    <dbReference type="NCBI Taxonomy" id="69362"/>
    <lineage>
        <taxon>Bacteria</taxon>
        <taxon>Bacillati</taxon>
        <taxon>Actinomycetota</taxon>
        <taxon>Actinomycetes</taxon>
        <taxon>Micrococcales</taxon>
        <taxon>Microbacteriaceae</taxon>
        <taxon>Microbacterium</taxon>
    </lineage>
</organism>
<proteinExistence type="predicted"/>
<dbReference type="EMBL" id="CP064760">
    <property type="protein sequence ID" value="QPE05165.1"/>
    <property type="molecule type" value="Genomic_DNA"/>
</dbReference>
<evidence type="ECO:0000313" key="3">
    <source>
        <dbReference type="Proteomes" id="UP000594480"/>
    </source>
</evidence>
<dbReference type="Pfam" id="PF07077">
    <property type="entry name" value="DUF1345"/>
    <property type="match status" value="1"/>
</dbReference>
<gene>
    <name evidence="2" type="ORF">IT882_03455</name>
</gene>
<dbReference type="RefSeq" id="WP_195693183.1">
    <property type="nucleotide sequence ID" value="NZ_CP064760.1"/>
</dbReference>
<dbReference type="Proteomes" id="UP000594480">
    <property type="component" value="Chromosome"/>
</dbReference>
<dbReference type="KEGG" id="msf:IT882_03455"/>
<accession>A0A7S8MXV5</accession>
<evidence type="ECO:0000256" key="1">
    <source>
        <dbReference type="SAM" id="Phobius"/>
    </source>
</evidence>
<keyword evidence="1" id="KW-0472">Membrane</keyword>
<evidence type="ECO:0000313" key="2">
    <source>
        <dbReference type="EMBL" id="QPE05165.1"/>
    </source>
</evidence>
<keyword evidence="3" id="KW-1185">Reference proteome</keyword>
<dbReference type="InterPro" id="IPR009781">
    <property type="entry name" value="DUF1345"/>
</dbReference>
<reference evidence="2 3" key="1">
    <citation type="submission" date="2020-11" db="EMBL/GenBank/DDBJ databases">
        <title>Amino acid is mineralized and recycled by bacteria in oceanic microbiome.</title>
        <authorList>
            <person name="Zheng L.Y."/>
        </authorList>
    </citation>
    <scope>NUCLEOTIDE SEQUENCE [LARGE SCALE GENOMIC DNA]</scope>
    <source>
        <strain evidence="2 3">A32-1</strain>
    </source>
</reference>
<keyword evidence="1" id="KW-0812">Transmembrane</keyword>
<dbReference type="AlphaFoldDB" id="A0A7S8MXV5"/>
<feature type="transmembrane region" description="Helical" evidence="1">
    <location>
        <begin position="83"/>
        <end position="106"/>
    </location>
</feature>
<keyword evidence="1" id="KW-1133">Transmembrane helix</keyword>
<feature type="transmembrane region" description="Helical" evidence="1">
    <location>
        <begin position="12"/>
        <end position="35"/>
    </location>
</feature>
<feature type="transmembrane region" description="Helical" evidence="1">
    <location>
        <begin position="41"/>
        <end position="62"/>
    </location>
</feature>